<gene>
    <name evidence="3" type="ORF">OCK74_22895</name>
</gene>
<comment type="caution">
    <text evidence="3">The sequence shown here is derived from an EMBL/GenBank/DDBJ whole genome shotgun (WGS) entry which is preliminary data.</text>
</comment>
<protein>
    <submittedName>
        <fullName evidence="3">Spore germination protein GerW family protein</fullName>
    </submittedName>
</protein>
<dbReference type="Pfam" id="PF09579">
    <property type="entry name" value="Spore_YtfJ"/>
    <property type="match status" value="1"/>
</dbReference>
<proteinExistence type="predicted"/>
<accession>A0A9X2XZV5</accession>
<evidence type="ECO:0000256" key="2">
    <source>
        <dbReference type="SAM" id="Phobius"/>
    </source>
</evidence>
<reference evidence="3" key="1">
    <citation type="submission" date="2022-09" db="EMBL/GenBank/DDBJ databases">
        <authorList>
            <person name="Yuan C."/>
            <person name="Ke Z."/>
        </authorList>
    </citation>
    <scope>NUCLEOTIDE SEQUENCE</scope>
    <source>
        <strain evidence="3">LB-8</strain>
    </source>
</reference>
<dbReference type="RefSeq" id="WP_279299423.1">
    <property type="nucleotide sequence ID" value="NZ_JAOTIF010000026.1"/>
</dbReference>
<keyword evidence="2" id="KW-0812">Transmembrane</keyword>
<dbReference type="EMBL" id="JAOTIF010000026">
    <property type="protein sequence ID" value="MCU7551986.1"/>
    <property type="molecule type" value="Genomic_DNA"/>
</dbReference>
<evidence type="ECO:0000313" key="4">
    <source>
        <dbReference type="Proteomes" id="UP001155483"/>
    </source>
</evidence>
<dbReference type="AlphaFoldDB" id="A0A9X2XZV5"/>
<dbReference type="PANTHER" id="PTHR39162">
    <property type="entry name" value="GLL3345 PROTEIN"/>
    <property type="match status" value="1"/>
</dbReference>
<dbReference type="InterPro" id="IPR014229">
    <property type="entry name" value="Spore_YtfJ"/>
</dbReference>
<keyword evidence="2" id="KW-0472">Membrane</keyword>
<feature type="transmembrane region" description="Helical" evidence="2">
    <location>
        <begin position="94"/>
        <end position="114"/>
    </location>
</feature>
<organism evidence="3 4">
    <name type="scientific">Paraflavisolibacter caeni</name>
    <dbReference type="NCBI Taxonomy" id="2982496"/>
    <lineage>
        <taxon>Bacteria</taxon>
        <taxon>Pseudomonadati</taxon>
        <taxon>Bacteroidota</taxon>
        <taxon>Chitinophagia</taxon>
        <taxon>Chitinophagales</taxon>
        <taxon>Chitinophagaceae</taxon>
        <taxon>Paraflavisolibacter</taxon>
    </lineage>
</organism>
<dbReference type="Proteomes" id="UP001155483">
    <property type="component" value="Unassembled WGS sequence"/>
</dbReference>
<reference evidence="3" key="2">
    <citation type="submission" date="2023-04" db="EMBL/GenBank/DDBJ databases">
        <title>Paracnuella aquatica gen. nov., sp. nov., a member of the family Chitinophagaceae isolated from a hot spring.</title>
        <authorList>
            <person name="Wang C."/>
        </authorList>
    </citation>
    <scope>NUCLEOTIDE SEQUENCE</scope>
    <source>
        <strain evidence="3">LB-8</strain>
    </source>
</reference>
<keyword evidence="2" id="KW-1133">Transmembrane helix</keyword>
<evidence type="ECO:0000313" key="3">
    <source>
        <dbReference type="EMBL" id="MCU7551986.1"/>
    </source>
</evidence>
<dbReference type="PANTHER" id="PTHR39162:SF1">
    <property type="entry name" value="SPORULATION PROTEIN YTFJ"/>
    <property type="match status" value="1"/>
</dbReference>
<sequence>MENENFVENLATPLSHNASVKSVFGEPIETQGKTIIPVAQVGYGFGGGFGQKHKNQSEKDPLNNEKGAGGGGGLFARAKGVYEVTPQTTRFIPAVNWSHLMIAALAGFFIRGWLTKR</sequence>
<keyword evidence="4" id="KW-1185">Reference proteome</keyword>
<name>A0A9X2XZV5_9BACT</name>
<evidence type="ECO:0000256" key="1">
    <source>
        <dbReference type="SAM" id="MobiDB-lite"/>
    </source>
</evidence>
<feature type="region of interest" description="Disordered" evidence="1">
    <location>
        <begin position="49"/>
        <end position="71"/>
    </location>
</feature>